<protein>
    <submittedName>
        <fullName evidence="1">Uncharacterized protein</fullName>
    </submittedName>
</protein>
<sequence>ATLTDTAGDFSDVSAGDIVHNTTDSSSGIVLSKTSSTVLVTAMFPDDPSATTDQDWDSSDAYVIQPQGRLRIVIDPPPTTASETITVYYVTKPAPVYANFRTFRFPQHLNLATVKYAAWLYKYRDREPNFGDKLFTMADNEMRRGKSGMDRALNRTRIKVNMMARR</sequence>
<proteinExistence type="predicted"/>
<dbReference type="AlphaFoldDB" id="A0A0F8YVE8"/>
<name>A0A0F8YVE8_9ZZZZ</name>
<gene>
    <name evidence="1" type="ORF">LCGC14_3048230</name>
</gene>
<comment type="caution">
    <text evidence="1">The sequence shown here is derived from an EMBL/GenBank/DDBJ whole genome shotgun (WGS) entry which is preliminary data.</text>
</comment>
<reference evidence="1" key="1">
    <citation type="journal article" date="2015" name="Nature">
        <title>Complex archaea that bridge the gap between prokaryotes and eukaryotes.</title>
        <authorList>
            <person name="Spang A."/>
            <person name="Saw J.H."/>
            <person name="Jorgensen S.L."/>
            <person name="Zaremba-Niedzwiedzka K."/>
            <person name="Martijn J."/>
            <person name="Lind A.E."/>
            <person name="van Eijk R."/>
            <person name="Schleper C."/>
            <person name="Guy L."/>
            <person name="Ettema T.J."/>
        </authorList>
    </citation>
    <scope>NUCLEOTIDE SEQUENCE</scope>
</reference>
<feature type="non-terminal residue" evidence="1">
    <location>
        <position position="1"/>
    </location>
</feature>
<evidence type="ECO:0000313" key="1">
    <source>
        <dbReference type="EMBL" id="KKK58059.1"/>
    </source>
</evidence>
<dbReference type="EMBL" id="LAZR01064168">
    <property type="protein sequence ID" value="KKK58059.1"/>
    <property type="molecule type" value="Genomic_DNA"/>
</dbReference>
<accession>A0A0F8YVE8</accession>
<organism evidence="1">
    <name type="scientific">marine sediment metagenome</name>
    <dbReference type="NCBI Taxonomy" id="412755"/>
    <lineage>
        <taxon>unclassified sequences</taxon>
        <taxon>metagenomes</taxon>
        <taxon>ecological metagenomes</taxon>
    </lineage>
</organism>